<comment type="caution">
    <text evidence="2">The sequence shown here is derived from an EMBL/GenBank/DDBJ whole genome shotgun (WGS) entry which is preliminary data.</text>
</comment>
<gene>
    <name evidence="2" type="ORF">BSTER_0782</name>
</gene>
<proteinExistence type="predicted"/>
<protein>
    <submittedName>
        <fullName evidence="2">Gp10</fullName>
    </submittedName>
</protein>
<dbReference type="AlphaFoldDB" id="A0A087DRQ7"/>
<dbReference type="EMBL" id="JGZQ01000003">
    <property type="protein sequence ID" value="KFI98207.1"/>
    <property type="molecule type" value="Genomic_DNA"/>
</dbReference>
<reference evidence="2 3" key="1">
    <citation type="submission" date="2014-03" db="EMBL/GenBank/DDBJ databases">
        <title>Genomics of Bifidobacteria.</title>
        <authorList>
            <person name="Ventura M."/>
            <person name="Milani C."/>
            <person name="Lugli G.A."/>
        </authorList>
    </citation>
    <scope>NUCLEOTIDE SEQUENCE [LARGE SCALE GENOMIC DNA]</scope>
    <source>
        <strain evidence="3">JCM 15918</strain>
    </source>
</reference>
<dbReference type="Proteomes" id="UP000029091">
    <property type="component" value="Unassembled WGS sequence"/>
</dbReference>
<evidence type="ECO:0000313" key="2">
    <source>
        <dbReference type="EMBL" id="KFI98207.1"/>
    </source>
</evidence>
<evidence type="ECO:0000256" key="1">
    <source>
        <dbReference type="SAM" id="MobiDB-lite"/>
    </source>
</evidence>
<feature type="region of interest" description="Disordered" evidence="1">
    <location>
        <begin position="1"/>
        <end position="60"/>
    </location>
</feature>
<sequence length="180" mass="19871">MHMKWWQKLTHVRTIDAGTEPGGGDTNQDGQQPDPPATGGDDGDEKLGESGMNALKNERRTNKALREQLAEANARIKEFEDRDKTDAEKANEKIANLEQTSTRNAAKALRYEIAIDKQLPKALAERLQGSTREELEADADNLLQLVNVQNKPHVDPDPSQGKGGEPKPANLSEAISAYYR</sequence>
<organism evidence="2 3">
    <name type="scientific">Bifidobacterium adolescentis JCM 15918</name>
    <dbReference type="NCBI Taxonomy" id="1437612"/>
    <lineage>
        <taxon>Bacteria</taxon>
        <taxon>Bacillati</taxon>
        <taxon>Actinomycetota</taxon>
        <taxon>Actinomycetes</taxon>
        <taxon>Bifidobacteriales</taxon>
        <taxon>Bifidobacteriaceae</taxon>
        <taxon>Bifidobacterium</taxon>
    </lineage>
</organism>
<evidence type="ECO:0000313" key="3">
    <source>
        <dbReference type="Proteomes" id="UP000029091"/>
    </source>
</evidence>
<name>A0A087DRQ7_BIFAD</name>
<feature type="region of interest" description="Disordered" evidence="1">
    <location>
        <begin position="138"/>
        <end position="180"/>
    </location>
</feature>
<accession>A0A087DRQ7</accession>